<feature type="region of interest" description="Disordered" evidence="1">
    <location>
        <begin position="1"/>
        <end position="32"/>
    </location>
</feature>
<dbReference type="CDD" id="cd16116">
    <property type="entry name" value="Ubl_Smt3_like"/>
    <property type="match status" value="1"/>
</dbReference>
<dbReference type="SMART" id="SM00213">
    <property type="entry name" value="UBQ"/>
    <property type="match status" value="1"/>
</dbReference>
<comment type="caution">
    <text evidence="3">The sequence shown here is derived from an EMBL/GenBank/DDBJ whole genome shotgun (WGS) entry which is preliminary data.</text>
</comment>
<dbReference type="AlphaFoldDB" id="A0A151ZAC3"/>
<dbReference type="PROSITE" id="PS50053">
    <property type="entry name" value="UBIQUITIN_2"/>
    <property type="match status" value="1"/>
</dbReference>
<dbReference type="InParanoid" id="A0A151ZAC3"/>
<evidence type="ECO:0000256" key="1">
    <source>
        <dbReference type="SAM" id="MobiDB-lite"/>
    </source>
</evidence>
<reference evidence="3 4" key="1">
    <citation type="submission" date="2015-12" db="EMBL/GenBank/DDBJ databases">
        <title>Dictyostelia acquired genes for synthesis and detection of signals that induce cell-type specialization by lateral gene transfer from prokaryotes.</title>
        <authorList>
            <person name="Gloeckner G."/>
            <person name="Schaap P."/>
        </authorList>
    </citation>
    <scope>NUCLEOTIDE SEQUENCE [LARGE SCALE GENOMIC DNA]</scope>
    <source>
        <strain evidence="3 4">TK</strain>
    </source>
</reference>
<evidence type="ECO:0000313" key="4">
    <source>
        <dbReference type="Proteomes" id="UP000076078"/>
    </source>
</evidence>
<dbReference type="EMBL" id="LODT01000035">
    <property type="protein sequence ID" value="KYQ90886.1"/>
    <property type="molecule type" value="Genomic_DNA"/>
</dbReference>
<evidence type="ECO:0000259" key="2">
    <source>
        <dbReference type="PROSITE" id="PS50053"/>
    </source>
</evidence>
<dbReference type="OMA" id="MKIYCAR"/>
<evidence type="ECO:0000313" key="3">
    <source>
        <dbReference type="EMBL" id="KYQ90886.1"/>
    </source>
</evidence>
<protein>
    <submittedName>
        <fullName evidence="3">Small ubiquitin-like protein</fullName>
    </submittedName>
</protein>
<dbReference type="FunCoup" id="A0A151ZAC3">
    <property type="interactions" value="1019"/>
</dbReference>
<dbReference type="STRING" id="361077.A0A151ZAC3"/>
<name>A0A151ZAC3_TIELA</name>
<dbReference type="SUPFAM" id="SSF54236">
    <property type="entry name" value="Ubiquitin-like"/>
    <property type="match status" value="1"/>
</dbReference>
<proteinExistence type="predicted"/>
<dbReference type="Gene3D" id="3.10.20.90">
    <property type="entry name" value="Phosphatidylinositol 3-kinase Catalytic Subunit, Chain A, domain 1"/>
    <property type="match status" value="1"/>
</dbReference>
<gene>
    <name evidence="3" type="ORF">DLAC_07757</name>
</gene>
<sequence>MSAKEEPGLNNNNGNEGGNAGEDQPVDVKPSDEQINIKVINQANQEVYFKIKKTTPLRKLMDSYCSRQGVSQNSIRFLYDGQRLDQNATPASLGMENNDIIDVALTQTGGSF</sequence>
<dbReference type="InterPro" id="IPR000626">
    <property type="entry name" value="Ubiquitin-like_dom"/>
</dbReference>
<dbReference type="InterPro" id="IPR022617">
    <property type="entry name" value="Rad60/SUMO-like_dom"/>
</dbReference>
<dbReference type="InterPro" id="IPR029071">
    <property type="entry name" value="Ubiquitin-like_domsf"/>
</dbReference>
<dbReference type="FunFam" id="3.10.20.90:FF:000202">
    <property type="entry name" value="Small ubiquitin-related modifier I"/>
    <property type="match status" value="1"/>
</dbReference>
<dbReference type="Pfam" id="PF11976">
    <property type="entry name" value="Rad60-SLD"/>
    <property type="match status" value="1"/>
</dbReference>
<keyword evidence="4" id="KW-1185">Reference proteome</keyword>
<dbReference type="OrthoDB" id="442921at2759"/>
<organism evidence="3 4">
    <name type="scientific">Tieghemostelium lacteum</name>
    <name type="common">Slime mold</name>
    <name type="synonym">Dictyostelium lacteum</name>
    <dbReference type="NCBI Taxonomy" id="361077"/>
    <lineage>
        <taxon>Eukaryota</taxon>
        <taxon>Amoebozoa</taxon>
        <taxon>Evosea</taxon>
        <taxon>Eumycetozoa</taxon>
        <taxon>Dictyostelia</taxon>
        <taxon>Dictyosteliales</taxon>
        <taxon>Raperosteliaceae</taxon>
        <taxon>Tieghemostelium</taxon>
    </lineage>
</organism>
<accession>A0A151ZAC3</accession>
<feature type="domain" description="Ubiquitin-like" evidence="2">
    <location>
        <begin position="33"/>
        <end position="110"/>
    </location>
</feature>
<dbReference type="PANTHER" id="PTHR10562">
    <property type="entry name" value="SMALL UBIQUITIN-RELATED MODIFIER"/>
    <property type="match status" value="1"/>
</dbReference>
<dbReference type="Proteomes" id="UP000076078">
    <property type="component" value="Unassembled WGS sequence"/>
</dbReference>